<keyword evidence="6" id="KW-1185">Reference proteome</keyword>
<keyword evidence="1" id="KW-0805">Transcription regulation</keyword>
<dbReference type="PANTHER" id="PTHR43537:SF54">
    <property type="entry name" value="TRANSCRIPTIONAL REGULATOR, GNTR FAMILY"/>
    <property type="match status" value="1"/>
</dbReference>
<protein>
    <submittedName>
        <fullName evidence="5">GntR family transcriptional regulator</fullName>
    </submittedName>
</protein>
<evidence type="ECO:0000259" key="4">
    <source>
        <dbReference type="PROSITE" id="PS50949"/>
    </source>
</evidence>
<keyword evidence="3" id="KW-0804">Transcription</keyword>
<keyword evidence="2" id="KW-0238">DNA-binding</keyword>
<dbReference type="Pfam" id="PF00392">
    <property type="entry name" value="GntR"/>
    <property type="match status" value="1"/>
</dbReference>
<dbReference type="InterPro" id="IPR036390">
    <property type="entry name" value="WH_DNA-bd_sf"/>
</dbReference>
<dbReference type="EMBL" id="JBBMFN010000017">
    <property type="protein sequence ID" value="MEQ2465832.1"/>
    <property type="molecule type" value="Genomic_DNA"/>
</dbReference>
<evidence type="ECO:0000256" key="2">
    <source>
        <dbReference type="ARBA" id="ARBA00023125"/>
    </source>
</evidence>
<dbReference type="InterPro" id="IPR036388">
    <property type="entry name" value="WH-like_DNA-bd_sf"/>
</dbReference>
<organism evidence="5 6">
    <name type="scientific">Niallia hominis</name>
    <dbReference type="NCBI Taxonomy" id="3133173"/>
    <lineage>
        <taxon>Bacteria</taxon>
        <taxon>Bacillati</taxon>
        <taxon>Bacillota</taxon>
        <taxon>Bacilli</taxon>
        <taxon>Bacillales</taxon>
        <taxon>Bacillaceae</taxon>
        <taxon>Niallia</taxon>
    </lineage>
</organism>
<dbReference type="InterPro" id="IPR000524">
    <property type="entry name" value="Tscrpt_reg_HTH_GntR"/>
</dbReference>
<name>A0ABV1EXJ1_9BACI</name>
<gene>
    <name evidence="5" type="ORF">WMO63_09150</name>
</gene>
<evidence type="ECO:0000256" key="1">
    <source>
        <dbReference type="ARBA" id="ARBA00023015"/>
    </source>
</evidence>
<dbReference type="PANTHER" id="PTHR43537">
    <property type="entry name" value="TRANSCRIPTIONAL REGULATOR, GNTR FAMILY"/>
    <property type="match status" value="1"/>
</dbReference>
<feature type="domain" description="HTH gntR-type" evidence="4">
    <location>
        <begin position="9"/>
        <end position="77"/>
    </location>
</feature>
<evidence type="ECO:0000313" key="5">
    <source>
        <dbReference type="EMBL" id="MEQ2465832.1"/>
    </source>
</evidence>
<accession>A0ABV1EXJ1</accession>
<reference evidence="5 6" key="1">
    <citation type="submission" date="2024-03" db="EMBL/GenBank/DDBJ databases">
        <title>Human intestinal bacterial collection.</title>
        <authorList>
            <person name="Pauvert C."/>
            <person name="Hitch T.C.A."/>
            <person name="Clavel T."/>
        </authorList>
    </citation>
    <scope>NUCLEOTIDE SEQUENCE [LARGE SCALE GENOMIC DNA]</scope>
    <source>
        <strain evidence="5 6">CLA-SR-H024</strain>
    </source>
</reference>
<dbReference type="SMART" id="SM00345">
    <property type="entry name" value="HTH_GNTR"/>
    <property type="match status" value="1"/>
</dbReference>
<evidence type="ECO:0000313" key="6">
    <source>
        <dbReference type="Proteomes" id="UP001465426"/>
    </source>
</evidence>
<dbReference type="CDD" id="cd07377">
    <property type="entry name" value="WHTH_GntR"/>
    <property type="match status" value="1"/>
</dbReference>
<proteinExistence type="predicted"/>
<dbReference type="Proteomes" id="UP001465426">
    <property type="component" value="Unassembled WGS sequence"/>
</dbReference>
<dbReference type="Gene3D" id="1.10.10.10">
    <property type="entry name" value="Winged helix-like DNA-binding domain superfamily/Winged helix DNA-binding domain"/>
    <property type="match status" value="1"/>
</dbReference>
<dbReference type="SUPFAM" id="SSF46785">
    <property type="entry name" value="Winged helix' DNA-binding domain"/>
    <property type="match status" value="1"/>
</dbReference>
<comment type="caution">
    <text evidence="5">The sequence shown here is derived from an EMBL/GenBank/DDBJ whole genome shotgun (WGS) entry which is preliminary data.</text>
</comment>
<dbReference type="RefSeq" id="WP_251629139.1">
    <property type="nucleotide sequence ID" value="NZ_JBBMFN010000017.1"/>
</dbReference>
<dbReference type="PROSITE" id="PS50949">
    <property type="entry name" value="HTH_GNTR"/>
    <property type="match status" value="1"/>
</dbReference>
<sequence>MNESSSKASKLYVDIVNDLREMIDQNGLKPGDKLPSERVLSETLGAGRSSIREALRALELLGLIETRKGEGTFLRDFQGHKLVELISTFILQNDKAKQDVLETKNYIQLNALYIAMEKITEDEIEYLKHWVKDQEIPESEFFFKIIKIADNFLVHRLWTILNDYYHSLTIPSKDWKREDYLLLLDALNHKDQLKLWSVYSYYNNFK</sequence>
<evidence type="ECO:0000256" key="3">
    <source>
        <dbReference type="ARBA" id="ARBA00023163"/>
    </source>
</evidence>
<dbReference type="PRINTS" id="PR00035">
    <property type="entry name" value="HTHGNTR"/>
</dbReference>